<reference evidence="2 3" key="1">
    <citation type="submission" date="2019-03" db="EMBL/GenBank/DDBJ databases">
        <authorList>
            <person name="Molinero N."/>
            <person name="Sanchez B."/>
            <person name="Walker A."/>
            <person name="Duncan S."/>
            <person name="Delgado S."/>
            <person name="Margolles A."/>
        </authorList>
    </citation>
    <scope>NUCLEOTIDE SEQUENCE [LARGE SCALE GENOMIC DNA]</scope>
    <source>
        <strain evidence="2 3">IPLA60002</strain>
    </source>
</reference>
<evidence type="ECO:0008006" key="4">
    <source>
        <dbReference type="Google" id="ProtNLM"/>
    </source>
</evidence>
<accession>A0ABT0NH59</accession>
<keyword evidence="1" id="KW-1133">Transmembrane helix</keyword>
<gene>
    <name evidence="2" type="ORF">E2N93_06225</name>
</gene>
<evidence type="ECO:0000313" key="2">
    <source>
        <dbReference type="EMBL" id="MCL3787600.1"/>
    </source>
</evidence>
<protein>
    <recommendedName>
        <fullName evidence="4">GHKL domain-containing protein</fullName>
    </recommendedName>
</protein>
<dbReference type="RefSeq" id="WP_249376646.1">
    <property type="nucleotide sequence ID" value="NZ_SNUZ01000008.1"/>
</dbReference>
<organism evidence="2 3">
    <name type="scientific">Ruminococcus bromii</name>
    <dbReference type="NCBI Taxonomy" id="40518"/>
    <lineage>
        <taxon>Bacteria</taxon>
        <taxon>Bacillati</taxon>
        <taxon>Bacillota</taxon>
        <taxon>Clostridia</taxon>
        <taxon>Eubacteriales</taxon>
        <taxon>Oscillospiraceae</taxon>
        <taxon>Ruminococcus</taxon>
    </lineage>
</organism>
<feature type="transmembrane region" description="Helical" evidence="1">
    <location>
        <begin position="171"/>
        <end position="190"/>
    </location>
</feature>
<proteinExistence type="predicted"/>
<dbReference type="InterPro" id="IPR036890">
    <property type="entry name" value="HATPase_C_sf"/>
</dbReference>
<feature type="transmembrane region" description="Helical" evidence="1">
    <location>
        <begin position="12"/>
        <end position="31"/>
    </location>
</feature>
<keyword evidence="1" id="KW-0472">Membrane</keyword>
<dbReference type="EMBL" id="SNUZ01000008">
    <property type="protein sequence ID" value="MCL3787600.1"/>
    <property type="molecule type" value="Genomic_DNA"/>
</dbReference>
<dbReference type="Proteomes" id="UP001056693">
    <property type="component" value="Unassembled WGS sequence"/>
</dbReference>
<keyword evidence="3" id="KW-1185">Reference proteome</keyword>
<comment type="caution">
    <text evidence="2">The sequence shown here is derived from an EMBL/GenBank/DDBJ whole genome shotgun (WGS) entry which is preliminary data.</text>
</comment>
<feature type="transmembrane region" description="Helical" evidence="1">
    <location>
        <begin position="100"/>
        <end position="120"/>
    </location>
</feature>
<feature type="transmembrane region" description="Helical" evidence="1">
    <location>
        <begin position="43"/>
        <end position="63"/>
    </location>
</feature>
<name>A0ABT0NH59_9FIRM</name>
<evidence type="ECO:0000313" key="3">
    <source>
        <dbReference type="Proteomes" id="UP001056693"/>
    </source>
</evidence>
<sequence>MSTNITELLYNFAMNFFLKAPTLFSSAYIFIKTTNIKCSKSKLALLLTAFFVVNIISSVVLLFDNSLGFLASCILFIVTITLFTKNNIKNTISISIVSMGLSYCVRFIIALIFAIASHYISLVTYDFLNPKSIFTAIFIGIIHLLSTFYIMKIKRLKNGLAFFNNSDNFGIGLLISGFIFLIIALLAQDGDDYKSIFVYMFIGLIICCIGAVIWIRTNITRYYKSRLQQKADEHFNSVIAEKDSNIEELTKSNAFLSKIVHRDNHLMSSLQYSLEELCNCNDKQKESKIITELLTLAKERNELVQKEQAENKVLASTGNSVIDGALLNMYIKASAHEINFDLIANTDINYLINHFLSQTELETLLCDHIKDAVIAVESTGKKNGNILTSVSSVDGIYEISVSDNGIEFETDTLQKLGTERVTTHKGSGGNGIGFMTTFDTLKNSKASLIITEYEPDKPFTKTVTFRFDGQGNFIIRSCRCEILKEKIIREDILITYN</sequence>
<feature type="transmembrane region" description="Helical" evidence="1">
    <location>
        <begin position="132"/>
        <end position="151"/>
    </location>
</feature>
<evidence type="ECO:0000256" key="1">
    <source>
        <dbReference type="SAM" id="Phobius"/>
    </source>
</evidence>
<keyword evidence="1" id="KW-0812">Transmembrane</keyword>
<dbReference type="Gene3D" id="3.30.565.10">
    <property type="entry name" value="Histidine kinase-like ATPase, C-terminal domain"/>
    <property type="match status" value="1"/>
</dbReference>
<feature type="transmembrane region" description="Helical" evidence="1">
    <location>
        <begin position="69"/>
        <end position="88"/>
    </location>
</feature>
<feature type="transmembrane region" description="Helical" evidence="1">
    <location>
        <begin position="196"/>
        <end position="215"/>
    </location>
</feature>
<dbReference type="SUPFAM" id="SSF55874">
    <property type="entry name" value="ATPase domain of HSP90 chaperone/DNA topoisomerase II/histidine kinase"/>
    <property type="match status" value="1"/>
</dbReference>